<evidence type="ECO:0000259" key="6">
    <source>
        <dbReference type="Pfam" id="PF02656"/>
    </source>
</evidence>
<keyword evidence="2 5" id="KW-0812">Transmembrane</keyword>
<dbReference type="InterPro" id="IPR003807">
    <property type="entry name" value="DUF202"/>
</dbReference>
<evidence type="ECO:0000256" key="3">
    <source>
        <dbReference type="ARBA" id="ARBA00022989"/>
    </source>
</evidence>
<reference evidence="8" key="1">
    <citation type="journal article" date="2019" name="Int. J. Syst. Evol. Microbiol.">
        <title>The Global Catalogue of Microorganisms (GCM) 10K type strain sequencing project: providing services to taxonomists for standard genome sequencing and annotation.</title>
        <authorList>
            <consortium name="The Broad Institute Genomics Platform"/>
            <consortium name="The Broad Institute Genome Sequencing Center for Infectious Disease"/>
            <person name="Wu L."/>
            <person name="Ma J."/>
        </authorList>
    </citation>
    <scope>NUCLEOTIDE SEQUENCE [LARGE SCALE GENOMIC DNA]</scope>
    <source>
        <strain evidence="8">CGMCC 1.12471</strain>
    </source>
</reference>
<evidence type="ECO:0000313" key="7">
    <source>
        <dbReference type="EMBL" id="MFD1720333.1"/>
    </source>
</evidence>
<feature type="transmembrane region" description="Helical" evidence="5">
    <location>
        <begin position="20"/>
        <end position="40"/>
    </location>
</feature>
<comment type="subcellular location">
    <subcellularLocation>
        <location evidence="1">Endomembrane system</location>
        <topology evidence="1">Multi-pass membrane protein</topology>
    </subcellularLocation>
</comment>
<feature type="domain" description="DUF202" evidence="6">
    <location>
        <begin position="11"/>
        <end position="77"/>
    </location>
</feature>
<evidence type="ECO:0000256" key="1">
    <source>
        <dbReference type="ARBA" id="ARBA00004127"/>
    </source>
</evidence>
<keyword evidence="8" id="KW-1185">Reference proteome</keyword>
<feature type="transmembrane region" description="Helical" evidence="5">
    <location>
        <begin position="47"/>
        <end position="69"/>
    </location>
</feature>
<dbReference type="Pfam" id="PF02656">
    <property type="entry name" value="DUF202"/>
    <property type="match status" value="1"/>
</dbReference>
<keyword evidence="3 5" id="KW-1133">Transmembrane helix</keyword>
<keyword evidence="4 5" id="KW-0472">Membrane</keyword>
<protein>
    <submittedName>
        <fullName evidence="7">YidH family protein</fullName>
    </submittedName>
</protein>
<sequence>MFELGEEPDPRFTLANERTFLAWIRTGLALIAGGVAVDAVRLPIAPAIRVAVALVLLLFGLLIPLLAWLSWAATERALRLGRPLPGSAITLPLAVGVLIVGVLIAVGVLVG</sequence>
<accession>A0ABW4L9Z0</accession>
<comment type="caution">
    <text evidence="7">The sequence shown here is derived from an EMBL/GenBank/DDBJ whole genome shotgun (WGS) entry which is preliminary data.</text>
</comment>
<organism evidence="7 8">
    <name type="scientific">Amnibacterium endophyticum</name>
    <dbReference type="NCBI Taxonomy" id="2109337"/>
    <lineage>
        <taxon>Bacteria</taxon>
        <taxon>Bacillati</taxon>
        <taxon>Actinomycetota</taxon>
        <taxon>Actinomycetes</taxon>
        <taxon>Micrococcales</taxon>
        <taxon>Microbacteriaceae</taxon>
        <taxon>Amnibacterium</taxon>
    </lineage>
</organism>
<dbReference type="Proteomes" id="UP001597347">
    <property type="component" value="Unassembled WGS sequence"/>
</dbReference>
<evidence type="ECO:0000313" key="8">
    <source>
        <dbReference type="Proteomes" id="UP001597347"/>
    </source>
</evidence>
<evidence type="ECO:0000256" key="4">
    <source>
        <dbReference type="ARBA" id="ARBA00023136"/>
    </source>
</evidence>
<dbReference type="EMBL" id="JBHUEA010000002">
    <property type="protein sequence ID" value="MFD1720333.1"/>
    <property type="molecule type" value="Genomic_DNA"/>
</dbReference>
<evidence type="ECO:0000256" key="2">
    <source>
        <dbReference type="ARBA" id="ARBA00022692"/>
    </source>
</evidence>
<feature type="transmembrane region" description="Helical" evidence="5">
    <location>
        <begin position="89"/>
        <end position="110"/>
    </location>
</feature>
<dbReference type="RefSeq" id="WP_377931546.1">
    <property type="nucleotide sequence ID" value="NZ_JBHUEA010000002.1"/>
</dbReference>
<gene>
    <name evidence="7" type="ORF">ACFSBI_02125</name>
</gene>
<name>A0ABW4L9Z0_9MICO</name>
<evidence type="ECO:0000256" key="5">
    <source>
        <dbReference type="SAM" id="Phobius"/>
    </source>
</evidence>
<proteinExistence type="predicted"/>